<comment type="caution">
    <text evidence="3">The sequence shown here is derived from an EMBL/GenBank/DDBJ whole genome shotgun (WGS) entry which is preliminary data.</text>
</comment>
<feature type="domain" description="SNTX MACPF/CDC-like" evidence="2">
    <location>
        <begin position="32"/>
        <end position="247"/>
    </location>
</feature>
<evidence type="ECO:0000256" key="1">
    <source>
        <dbReference type="SAM" id="MobiDB-lite"/>
    </source>
</evidence>
<dbReference type="AlphaFoldDB" id="A0A8B6D0Y3"/>
<dbReference type="EMBL" id="UYJE01002741">
    <property type="protein sequence ID" value="VDI13247.1"/>
    <property type="molecule type" value="Genomic_DNA"/>
</dbReference>
<evidence type="ECO:0000313" key="4">
    <source>
        <dbReference type="Proteomes" id="UP000596742"/>
    </source>
</evidence>
<organism evidence="3 4">
    <name type="scientific">Mytilus galloprovincialis</name>
    <name type="common">Mediterranean mussel</name>
    <dbReference type="NCBI Taxonomy" id="29158"/>
    <lineage>
        <taxon>Eukaryota</taxon>
        <taxon>Metazoa</taxon>
        <taxon>Spiralia</taxon>
        <taxon>Lophotrochozoa</taxon>
        <taxon>Mollusca</taxon>
        <taxon>Bivalvia</taxon>
        <taxon>Autobranchia</taxon>
        <taxon>Pteriomorphia</taxon>
        <taxon>Mytilida</taxon>
        <taxon>Mytiloidea</taxon>
        <taxon>Mytilidae</taxon>
        <taxon>Mytilinae</taxon>
        <taxon>Mytilus</taxon>
    </lineage>
</organism>
<dbReference type="InterPro" id="IPR056072">
    <property type="entry name" value="SNTX_MACPF/CDC-like_dom"/>
</dbReference>
<name>A0A8B6D0Y3_MYTGA</name>
<dbReference type="PANTHER" id="PTHR31594:SF14">
    <property type="entry name" value="FIBRONECTIN TYPE-III DOMAIN-CONTAINING PROTEIN"/>
    <property type="match status" value="1"/>
</dbReference>
<feature type="region of interest" description="Disordered" evidence="1">
    <location>
        <begin position="428"/>
        <end position="471"/>
    </location>
</feature>
<protein>
    <recommendedName>
        <fullName evidence="2">SNTX MACPF/CDC-like domain-containing protein</fullName>
    </recommendedName>
</protein>
<dbReference type="Proteomes" id="UP000596742">
    <property type="component" value="Unassembled WGS sequence"/>
</dbReference>
<reference evidence="3" key="1">
    <citation type="submission" date="2018-11" db="EMBL/GenBank/DDBJ databases">
        <authorList>
            <person name="Alioto T."/>
            <person name="Alioto T."/>
        </authorList>
    </citation>
    <scope>NUCLEOTIDE SEQUENCE</scope>
</reference>
<evidence type="ECO:0000313" key="3">
    <source>
        <dbReference type="EMBL" id="VDI13247.1"/>
    </source>
</evidence>
<sequence>MNFKKKWNEWKGIEMVDKGDDLLKKSDHTDIIRTPALGRPFRLGMLYDRVHDTIIPGETLLTMQDMENHTFKENRNGSSFEVIYGDTFEDKSVVFNGDANLELNVLTGKVTLGSSGKFLKNKISSKKQLRITLTAEYIMLYKELEMKHFQSEISNTKANATHIVTAIEYGTNVAFAFERSISNSEDMQEVKGEITGMIDCIPSFHASGKAEISMKNIDKQKAENISCKFYGDIILPVNPTTYEEAVRVYKELPSYLIEDKAVPVNVWLYPIHKRITPENKVLQIINKEKMKEAVIALDDLQRIFVSCNDIMTGQAYVHIPEIKFKIDKFRRSVQHFQQDFYDQVLNYLLNEDNQSTDKMPPRHDTIDNMTHWISENAETEISLLNTFINKIKKEKIEILSKVGVDAKLFEHDHLIILDIDLPFSSGQYVQKEPDKSSHSTTLQQESSDKQTLSSMQESRRHEPKTSSASAEVNSWYTDSNIKTHVRKTIKRFVTLNSTKASHYKFFVTFTDRVVPHDKLSSCASVVFYKDGKETKQIDIFSSELEMMVVEGVVRGLTGFPFMHGIVFQK</sequence>
<gene>
    <name evidence="3" type="ORF">MGAL_10B083819</name>
</gene>
<accession>A0A8B6D0Y3</accession>
<dbReference type="InterPro" id="IPR052090">
    <property type="entry name" value="Cytolytic_pore-forming_toxin"/>
</dbReference>
<proteinExistence type="predicted"/>
<feature type="compositionally biased region" description="Polar residues" evidence="1">
    <location>
        <begin position="438"/>
        <end position="456"/>
    </location>
</feature>
<evidence type="ECO:0000259" key="2">
    <source>
        <dbReference type="Pfam" id="PF24674"/>
    </source>
</evidence>
<dbReference type="PANTHER" id="PTHR31594">
    <property type="entry name" value="AIG1-TYPE G DOMAIN-CONTAINING PROTEIN"/>
    <property type="match status" value="1"/>
</dbReference>
<dbReference type="Pfam" id="PF24674">
    <property type="entry name" value="MACPF_SNTX"/>
    <property type="match status" value="1"/>
</dbReference>
<keyword evidence="4" id="KW-1185">Reference proteome</keyword>
<dbReference type="OrthoDB" id="8954335at2759"/>